<name>A0A8J3SYF7_9ACTN</name>
<dbReference type="AlphaFoldDB" id="A0A8J3SYF7"/>
<dbReference type="Pfam" id="PF00553">
    <property type="entry name" value="CBM_2"/>
    <property type="match status" value="1"/>
</dbReference>
<reference evidence="4 5" key="1">
    <citation type="submission" date="2021-01" db="EMBL/GenBank/DDBJ databases">
        <title>Whole genome shotgun sequence of Planobispora siamensis NBRC 107568.</title>
        <authorList>
            <person name="Komaki H."/>
            <person name="Tamura T."/>
        </authorList>
    </citation>
    <scope>NUCLEOTIDE SEQUENCE [LARGE SCALE GENOMIC DNA]</scope>
    <source>
        <strain evidence="4 5">NBRC 107568</strain>
    </source>
</reference>
<dbReference type="RefSeq" id="WP_204069780.1">
    <property type="nucleotide sequence ID" value="NZ_BOOJ01000101.1"/>
</dbReference>
<dbReference type="InterPro" id="IPR012291">
    <property type="entry name" value="CBM2_carb-bd_dom_sf"/>
</dbReference>
<dbReference type="InterPro" id="IPR001919">
    <property type="entry name" value="CBD2"/>
</dbReference>
<dbReference type="GO" id="GO:0005975">
    <property type="term" value="P:carbohydrate metabolic process"/>
    <property type="evidence" value="ECO:0007669"/>
    <property type="project" value="InterPro"/>
</dbReference>
<dbReference type="Proteomes" id="UP000619788">
    <property type="component" value="Unassembled WGS sequence"/>
</dbReference>
<dbReference type="SUPFAM" id="SSF49384">
    <property type="entry name" value="Carbohydrate-binding domain"/>
    <property type="match status" value="1"/>
</dbReference>
<accession>A0A8J3SYF7</accession>
<evidence type="ECO:0000259" key="3">
    <source>
        <dbReference type="PROSITE" id="PS51173"/>
    </source>
</evidence>
<feature type="chain" id="PRO_5039181754" description="CBM2 domain-containing protein" evidence="2">
    <location>
        <begin position="26"/>
        <end position="184"/>
    </location>
</feature>
<evidence type="ECO:0000256" key="1">
    <source>
        <dbReference type="SAM" id="MobiDB-lite"/>
    </source>
</evidence>
<feature type="compositionally biased region" description="Low complexity" evidence="1">
    <location>
        <begin position="41"/>
        <end position="59"/>
    </location>
</feature>
<comment type="caution">
    <text evidence="4">The sequence shown here is derived from an EMBL/GenBank/DDBJ whole genome shotgun (WGS) entry which is preliminary data.</text>
</comment>
<sequence>MPQGRTTTLLGAASLVAAVALVAAACLGETPPTPHAAGHGPSSALLPEASPAAPSGTSPALPPETSPALPSGSSPAASPHSTIASAGCTATLTLVESWPGGYRGTATISNRTGTPMRDWYIQWLLPQGATITQAWKGTHMQSGPIAMIHAPAADPVLAPGATVSGIGFVGAATAPPAFTDITCG</sequence>
<evidence type="ECO:0000256" key="2">
    <source>
        <dbReference type="SAM" id="SignalP"/>
    </source>
</evidence>
<dbReference type="InterPro" id="IPR008965">
    <property type="entry name" value="CBM2/CBM3_carb-bd_dom_sf"/>
</dbReference>
<dbReference type="PROSITE" id="PS51173">
    <property type="entry name" value="CBM2"/>
    <property type="match status" value="1"/>
</dbReference>
<keyword evidence="2" id="KW-0732">Signal</keyword>
<protein>
    <recommendedName>
        <fullName evidence="3">CBM2 domain-containing protein</fullName>
    </recommendedName>
</protein>
<evidence type="ECO:0000313" key="4">
    <source>
        <dbReference type="EMBL" id="GIH97798.1"/>
    </source>
</evidence>
<gene>
    <name evidence="4" type="ORF">Psi01_84280</name>
</gene>
<evidence type="ECO:0000313" key="5">
    <source>
        <dbReference type="Proteomes" id="UP000619788"/>
    </source>
</evidence>
<feature type="compositionally biased region" description="Low complexity" evidence="1">
    <location>
        <begin position="66"/>
        <end position="81"/>
    </location>
</feature>
<feature type="signal peptide" evidence="2">
    <location>
        <begin position="1"/>
        <end position="25"/>
    </location>
</feature>
<dbReference type="GO" id="GO:0004553">
    <property type="term" value="F:hydrolase activity, hydrolyzing O-glycosyl compounds"/>
    <property type="evidence" value="ECO:0007669"/>
    <property type="project" value="InterPro"/>
</dbReference>
<dbReference type="SMART" id="SM00637">
    <property type="entry name" value="CBD_II"/>
    <property type="match status" value="1"/>
</dbReference>
<proteinExistence type="predicted"/>
<organism evidence="4 5">
    <name type="scientific">Planobispora siamensis</name>
    <dbReference type="NCBI Taxonomy" id="936338"/>
    <lineage>
        <taxon>Bacteria</taxon>
        <taxon>Bacillati</taxon>
        <taxon>Actinomycetota</taxon>
        <taxon>Actinomycetes</taxon>
        <taxon>Streptosporangiales</taxon>
        <taxon>Streptosporangiaceae</taxon>
        <taxon>Planobispora</taxon>
    </lineage>
</organism>
<dbReference type="PROSITE" id="PS51257">
    <property type="entry name" value="PROKAR_LIPOPROTEIN"/>
    <property type="match status" value="1"/>
</dbReference>
<keyword evidence="5" id="KW-1185">Reference proteome</keyword>
<feature type="domain" description="CBM2" evidence="3">
    <location>
        <begin position="81"/>
        <end position="184"/>
    </location>
</feature>
<dbReference type="Gene3D" id="2.60.40.290">
    <property type="match status" value="1"/>
</dbReference>
<dbReference type="GO" id="GO:0030247">
    <property type="term" value="F:polysaccharide binding"/>
    <property type="evidence" value="ECO:0007669"/>
    <property type="project" value="UniProtKB-UniRule"/>
</dbReference>
<feature type="region of interest" description="Disordered" evidence="1">
    <location>
        <begin position="33"/>
        <end position="82"/>
    </location>
</feature>
<dbReference type="EMBL" id="BOOJ01000101">
    <property type="protein sequence ID" value="GIH97798.1"/>
    <property type="molecule type" value="Genomic_DNA"/>
</dbReference>